<dbReference type="Pfam" id="PF13966">
    <property type="entry name" value="zf-RVT"/>
    <property type="match status" value="1"/>
</dbReference>
<dbReference type="SUPFAM" id="SSF54928">
    <property type="entry name" value="RNA-binding domain, RBD"/>
    <property type="match status" value="1"/>
</dbReference>
<organism evidence="3">
    <name type="scientific">Tanacetum cinerariifolium</name>
    <name type="common">Dalmatian daisy</name>
    <name type="synonym">Chrysanthemum cinerariifolium</name>
    <dbReference type="NCBI Taxonomy" id="118510"/>
    <lineage>
        <taxon>Eukaryota</taxon>
        <taxon>Viridiplantae</taxon>
        <taxon>Streptophyta</taxon>
        <taxon>Embryophyta</taxon>
        <taxon>Tracheophyta</taxon>
        <taxon>Spermatophyta</taxon>
        <taxon>Magnoliopsida</taxon>
        <taxon>eudicotyledons</taxon>
        <taxon>Gunneridae</taxon>
        <taxon>Pentapetalae</taxon>
        <taxon>asterids</taxon>
        <taxon>campanulids</taxon>
        <taxon>Asterales</taxon>
        <taxon>Asteraceae</taxon>
        <taxon>Asteroideae</taxon>
        <taxon>Anthemideae</taxon>
        <taxon>Anthemidinae</taxon>
        <taxon>Tanacetum</taxon>
    </lineage>
</organism>
<gene>
    <name evidence="3" type="ORF">Tci_028922</name>
</gene>
<dbReference type="EMBL" id="BKCJ010003749">
    <property type="protein sequence ID" value="GEU56944.1"/>
    <property type="molecule type" value="Genomic_DNA"/>
</dbReference>
<evidence type="ECO:0000259" key="2">
    <source>
        <dbReference type="SMART" id="SM00360"/>
    </source>
</evidence>
<dbReference type="SMART" id="SM00360">
    <property type="entry name" value="RRM"/>
    <property type="match status" value="1"/>
</dbReference>
<feature type="compositionally biased region" description="Basic and acidic residues" evidence="1">
    <location>
        <begin position="224"/>
        <end position="233"/>
    </location>
</feature>
<feature type="compositionally biased region" description="Polar residues" evidence="1">
    <location>
        <begin position="266"/>
        <end position="277"/>
    </location>
</feature>
<evidence type="ECO:0000313" key="3">
    <source>
        <dbReference type="EMBL" id="GEU56944.1"/>
    </source>
</evidence>
<dbReference type="InterPro" id="IPR012677">
    <property type="entry name" value="Nucleotide-bd_a/b_plait_sf"/>
</dbReference>
<keyword evidence="3" id="KW-0808">Transferase</keyword>
<name>A0A6L2L9W6_TANCI</name>
<dbReference type="InterPro" id="IPR000504">
    <property type="entry name" value="RRM_dom"/>
</dbReference>
<feature type="region of interest" description="Disordered" evidence="1">
    <location>
        <begin position="258"/>
        <end position="289"/>
    </location>
</feature>
<keyword evidence="3" id="KW-0695">RNA-directed DNA polymerase</keyword>
<sequence>MSVFVINFPDLYGAKDLWNTCKTYGHVVDAYIHNKRSKVGKRFGFMWFIKVFDVEHLVNNLCTMWVGRYKLHANVARFQRESLNKHSNQFNDNGTKRDNVRGRMNGDEAQGTANSYAHAVKGTQGQKEVIDDIPSLVLDDSCLNQKVYSLCLLRKVKEFASLTNLKIIQAHNDFTIDERVTWVEIEGVPCKWWSRNTFSRIASRWGTLLNDDELEDGEEYDSDDGSHKDEVKGGDLGNLKYLKGDNDVEEVHESKFKEEFNKHTLQENSVRQSNAQSEDPFGDNDVEEVHESKFKEEFNKHTLQENSVRQSNTQSEDPFGIYEVLKKKRDDNNKDVIPEVSLKYPPGFTPNEDVDASVEAPDILLEKTRENDDQEDGGSVEKQTHLRNEALNDAQESICLGYFKKSQVPRTAVGNSGGILCVWDPSMFKKMNETVSDYFTMVRGVWMPSGKRQSHYYRRFNEVRDNSERFGSVFNKQGAKAFNSFIYNAGLVEVPLGGCSFTWCHKSATKMSKLDRFLISDNLMCSCPSISSTSLDRLNKESSNNRKRNLKAELADLDLVIDKGEGADVDVKRRHEVVSLLQEVEKLERDFLNRITTDQNKDLEREVSKEGIKRAVWDCGIDKAPGPDGYTQILDGPFILNELVQWCKKKKKQAMIFKNQSNIDTITRVLEVFHRALGLRINMNKSKLMGIAVDISKVEQAVAKIGYLILKTPFTYLGSRVDGLIVIKALYGEDGKIDKKIKTSYPSIWLSIIHEVELLKSQGIDLPSFIISKLGNGVNTSFWDVAWRGDVTFKVLVPRLYTLETMKNIDVASKLSHGGLEFSFRRNPRGGVEHAQLEILKEKVEGCILSNMNDRWAWSLKGSGEFLASSVRKVIDATLLPKGTTKTRWIKAVPIKINIHAWKVKHDCLPTRVNISRRGMEIESMLCSMCDNPVESSRHLYFSCHFISKFMRKITRWWDIDYMEIIAFKEWLEQVSSIRLPLKQKQIFEGMCYILWW</sequence>
<proteinExistence type="predicted"/>
<comment type="caution">
    <text evidence="3">The sequence shown here is derived from an EMBL/GenBank/DDBJ whole genome shotgun (WGS) entry which is preliminary data.</text>
</comment>
<dbReference type="InterPro" id="IPR035979">
    <property type="entry name" value="RBD_domain_sf"/>
</dbReference>
<dbReference type="Gene3D" id="3.30.70.330">
    <property type="match status" value="1"/>
</dbReference>
<feature type="region of interest" description="Disordered" evidence="1">
    <location>
        <begin position="216"/>
        <end position="236"/>
    </location>
</feature>
<dbReference type="AlphaFoldDB" id="A0A6L2L9W6"/>
<keyword evidence="3" id="KW-0548">Nucleotidyltransferase</keyword>
<dbReference type="CDD" id="cd00590">
    <property type="entry name" value="RRM_SF"/>
    <property type="match status" value="1"/>
</dbReference>
<dbReference type="GO" id="GO:0003723">
    <property type="term" value="F:RNA binding"/>
    <property type="evidence" value="ECO:0007669"/>
    <property type="project" value="InterPro"/>
</dbReference>
<evidence type="ECO:0000256" key="1">
    <source>
        <dbReference type="SAM" id="MobiDB-lite"/>
    </source>
</evidence>
<dbReference type="PANTHER" id="PTHR36617:SF15">
    <property type="entry name" value="REVERSE TRANSCRIPTASE ZINC-BINDING DOMAIN-CONTAINING PROTEIN"/>
    <property type="match status" value="1"/>
</dbReference>
<protein>
    <submittedName>
        <fullName evidence="3">RNA-directed DNA polymerase, eukaryota, reverse transcriptase zinc-binding domain protein</fullName>
    </submittedName>
</protein>
<dbReference type="InterPro" id="IPR026960">
    <property type="entry name" value="RVT-Znf"/>
</dbReference>
<accession>A0A6L2L9W6</accession>
<reference evidence="3" key="1">
    <citation type="journal article" date="2019" name="Sci. Rep.">
        <title>Draft genome of Tanacetum cinerariifolium, the natural source of mosquito coil.</title>
        <authorList>
            <person name="Yamashiro T."/>
            <person name="Shiraishi A."/>
            <person name="Satake H."/>
            <person name="Nakayama K."/>
        </authorList>
    </citation>
    <scope>NUCLEOTIDE SEQUENCE</scope>
</reference>
<feature type="domain" description="RRM" evidence="2">
    <location>
        <begin position="2"/>
        <end position="76"/>
    </location>
</feature>
<dbReference type="GO" id="GO:0003964">
    <property type="term" value="F:RNA-directed DNA polymerase activity"/>
    <property type="evidence" value="ECO:0007669"/>
    <property type="project" value="UniProtKB-KW"/>
</dbReference>
<dbReference type="PANTHER" id="PTHR36617">
    <property type="entry name" value="PROTEIN, PUTATIVE-RELATED"/>
    <property type="match status" value="1"/>
</dbReference>